<dbReference type="Proteomes" id="UP000251717">
    <property type="component" value="Unassembled WGS sequence"/>
</dbReference>
<dbReference type="OrthoDB" id="377279at2157"/>
<name>A0A315XR27_9EURY</name>
<reference evidence="1 2" key="1">
    <citation type="submission" date="2017-03" db="EMBL/GenBank/DDBJ databases">
        <title>Genome sequence of Methanobrevibacter thaueri.</title>
        <authorList>
            <person name="Poehlein A."/>
            <person name="Seedorf H."/>
            <person name="Daniel R."/>
        </authorList>
    </citation>
    <scope>NUCLEOTIDE SEQUENCE [LARGE SCALE GENOMIC DNA]</scope>
    <source>
        <strain evidence="1 2">DSM 11995</strain>
    </source>
</reference>
<dbReference type="EMBL" id="MZGS01000006">
    <property type="protein sequence ID" value="PWB88348.1"/>
    <property type="molecule type" value="Genomic_DNA"/>
</dbReference>
<organism evidence="1 2">
    <name type="scientific">Methanobrevibacter thaueri</name>
    <dbReference type="NCBI Taxonomy" id="190975"/>
    <lineage>
        <taxon>Archaea</taxon>
        <taxon>Methanobacteriati</taxon>
        <taxon>Methanobacteriota</taxon>
        <taxon>Methanomada group</taxon>
        <taxon>Methanobacteria</taxon>
        <taxon>Methanobacteriales</taxon>
        <taxon>Methanobacteriaceae</taxon>
        <taxon>Methanobrevibacter</taxon>
    </lineage>
</organism>
<dbReference type="AlphaFoldDB" id="A0A315XR27"/>
<proteinExistence type="predicted"/>
<sequence>MNIKERVINLNKEHSGKDIEIEELLLTIITKFQLFEPCNYLSEDEEWLNVAIISLEDNSVSQPLSIRKSEITTFGVFNREEVEVNLNPQQGSEDLYQ</sequence>
<protein>
    <submittedName>
        <fullName evidence="1">Uncharacterized protein</fullName>
    </submittedName>
</protein>
<accession>A0A315XR27</accession>
<comment type="caution">
    <text evidence="1">The sequence shown here is derived from an EMBL/GenBank/DDBJ whole genome shotgun (WGS) entry which is preliminary data.</text>
</comment>
<dbReference type="RefSeq" id="WP_116591075.1">
    <property type="nucleotide sequence ID" value="NZ_MZGS01000006.1"/>
</dbReference>
<keyword evidence="2" id="KW-1185">Reference proteome</keyword>
<gene>
    <name evidence="1" type="ORF">MBBTH_00790</name>
</gene>
<evidence type="ECO:0000313" key="2">
    <source>
        <dbReference type="Proteomes" id="UP000251717"/>
    </source>
</evidence>
<evidence type="ECO:0000313" key="1">
    <source>
        <dbReference type="EMBL" id="PWB88348.1"/>
    </source>
</evidence>